<dbReference type="Gene3D" id="2.40.100.10">
    <property type="entry name" value="Cyclophilin-like"/>
    <property type="match status" value="1"/>
</dbReference>
<evidence type="ECO:0000256" key="2">
    <source>
        <dbReference type="ARBA" id="ARBA00022801"/>
    </source>
</evidence>
<dbReference type="NCBIfam" id="TIGR00724">
    <property type="entry name" value="urea_amlyse_rel"/>
    <property type="match status" value="1"/>
</dbReference>
<accession>A0A5D4T1B3</accession>
<dbReference type="Pfam" id="PF02626">
    <property type="entry name" value="CT_A_B"/>
    <property type="match status" value="1"/>
</dbReference>
<dbReference type="InterPro" id="IPR029000">
    <property type="entry name" value="Cyclophilin-like_dom_sf"/>
</dbReference>
<protein>
    <submittedName>
        <fullName evidence="5">Biotin-dependent carboxyltransferase</fullName>
    </submittedName>
</protein>
<sequence>MSSPLFQVMKPGLLTTLQDLGRKGYQEFGMVVAGAMDNYALQVGNLLVGNEKGEAALEVTIMGPELKALEDVVVAICGGNLSPKVNGKQAPMWKCFKVKKGELIEFGRPVEGARAYICVEGGFDVPIVMGSKSTYLKAQIGGFQGRALEKDDVLYGEPSHEATTGRSIRPDQIPSYESEMEIRVCLGPHLDAFHKTSVETFLSATYEVTPQSDRMGYRLKGPKIQHKISADIISEAIPLGGIQVPADGRPILLMADRQTTGGYTRIATVISYDIPLLAQAQPGTTIRFREVSVEEAQALYLKRAKLFSVLEKVT</sequence>
<gene>
    <name evidence="5" type="ORF">FZC76_04385</name>
</gene>
<dbReference type="SMART" id="SM00797">
    <property type="entry name" value="AHS2"/>
    <property type="match status" value="1"/>
</dbReference>
<organism evidence="5 6">
    <name type="scientific">Sutcliffiella horikoshii</name>
    <dbReference type="NCBI Taxonomy" id="79883"/>
    <lineage>
        <taxon>Bacteria</taxon>
        <taxon>Bacillati</taxon>
        <taxon>Bacillota</taxon>
        <taxon>Bacilli</taxon>
        <taxon>Bacillales</taxon>
        <taxon>Bacillaceae</taxon>
        <taxon>Sutcliffiella</taxon>
    </lineage>
</organism>
<evidence type="ECO:0000256" key="3">
    <source>
        <dbReference type="ARBA" id="ARBA00022840"/>
    </source>
</evidence>
<dbReference type="InterPro" id="IPR052708">
    <property type="entry name" value="PxpC"/>
</dbReference>
<dbReference type="GO" id="GO:0016787">
    <property type="term" value="F:hydrolase activity"/>
    <property type="evidence" value="ECO:0007669"/>
    <property type="project" value="UniProtKB-KW"/>
</dbReference>
<keyword evidence="2" id="KW-0378">Hydrolase</keyword>
<dbReference type="SUPFAM" id="SSF50891">
    <property type="entry name" value="Cyclophilin-like"/>
    <property type="match status" value="1"/>
</dbReference>
<dbReference type="GO" id="GO:0005524">
    <property type="term" value="F:ATP binding"/>
    <property type="evidence" value="ECO:0007669"/>
    <property type="project" value="UniProtKB-KW"/>
</dbReference>
<name>A0A5D4T1B3_9BACI</name>
<proteinExistence type="predicted"/>
<keyword evidence="1" id="KW-0547">Nucleotide-binding</keyword>
<dbReference type="OrthoDB" id="9782422at2"/>
<dbReference type="GO" id="GO:0016740">
    <property type="term" value="F:transferase activity"/>
    <property type="evidence" value="ECO:0007669"/>
    <property type="project" value="UniProtKB-KW"/>
</dbReference>
<dbReference type="RefSeq" id="WP_148987060.1">
    <property type="nucleotide sequence ID" value="NZ_VTEV01000002.1"/>
</dbReference>
<dbReference type="InterPro" id="IPR003778">
    <property type="entry name" value="CT_A_B"/>
</dbReference>
<dbReference type="PANTHER" id="PTHR43309:SF5">
    <property type="entry name" value="5-OXOPROLINASE SUBUNIT C"/>
    <property type="match status" value="1"/>
</dbReference>
<keyword evidence="5" id="KW-0808">Transferase</keyword>
<reference evidence="5 6" key="1">
    <citation type="submission" date="2019-08" db="EMBL/GenBank/DDBJ databases">
        <title>Bacillus genomes from the desert of Cuatro Cienegas, Coahuila.</title>
        <authorList>
            <person name="Olmedo-Alvarez G."/>
        </authorList>
    </citation>
    <scope>NUCLEOTIDE SEQUENCE [LARGE SCALE GENOMIC DNA]</scope>
    <source>
        <strain evidence="5 6">CH28_1T</strain>
    </source>
</reference>
<dbReference type="AlphaFoldDB" id="A0A5D4T1B3"/>
<feature type="domain" description="Carboxyltransferase" evidence="4">
    <location>
        <begin position="27"/>
        <end position="306"/>
    </location>
</feature>
<keyword evidence="3" id="KW-0067">ATP-binding</keyword>
<dbReference type="STRING" id="79883.GCA_001636495_00655"/>
<comment type="caution">
    <text evidence="5">The sequence shown here is derived from an EMBL/GenBank/DDBJ whole genome shotgun (WGS) entry which is preliminary data.</text>
</comment>
<dbReference type="EMBL" id="VTEV01000002">
    <property type="protein sequence ID" value="TYS69480.1"/>
    <property type="molecule type" value="Genomic_DNA"/>
</dbReference>
<evidence type="ECO:0000313" key="5">
    <source>
        <dbReference type="EMBL" id="TYS69480.1"/>
    </source>
</evidence>
<evidence type="ECO:0000259" key="4">
    <source>
        <dbReference type="SMART" id="SM00797"/>
    </source>
</evidence>
<evidence type="ECO:0000256" key="1">
    <source>
        <dbReference type="ARBA" id="ARBA00022741"/>
    </source>
</evidence>
<evidence type="ECO:0000313" key="6">
    <source>
        <dbReference type="Proteomes" id="UP000322524"/>
    </source>
</evidence>
<dbReference type="PANTHER" id="PTHR43309">
    <property type="entry name" value="5-OXOPROLINASE SUBUNIT C"/>
    <property type="match status" value="1"/>
</dbReference>
<dbReference type="Proteomes" id="UP000322524">
    <property type="component" value="Unassembled WGS sequence"/>
</dbReference>